<organism evidence="3 4">
    <name type="scientific">Paragemmobacter aquarius</name>
    <dbReference type="NCBI Taxonomy" id="2169400"/>
    <lineage>
        <taxon>Bacteria</taxon>
        <taxon>Pseudomonadati</taxon>
        <taxon>Pseudomonadota</taxon>
        <taxon>Alphaproteobacteria</taxon>
        <taxon>Rhodobacterales</taxon>
        <taxon>Paracoccaceae</taxon>
        <taxon>Paragemmobacter</taxon>
    </lineage>
</organism>
<keyword evidence="4" id="KW-1185">Reference proteome</keyword>
<evidence type="ECO:0000259" key="2">
    <source>
        <dbReference type="Pfam" id="PF07486"/>
    </source>
</evidence>
<evidence type="ECO:0000313" key="4">
    <source>
        <dbReference type="Proteomes" id="UP000244496"/>
    </source>
</evidence>
<evidence type="ECO:0000256" key="1">
    <source>
        <dbReference type="SAM" id="SignalP"/>
    </source>
</evidence>
<dbReference type="KEGG" id="geh:HYN69_11400"/>
<name>A0A2S0UMI5_9RHOB</name>
<dbReference type="EMBL" id="CP028918">
    <property type="protein sequence ID" value="AWB49025.1"/>
    <property type="molecule type" value="Genomic_DNA"/>
</dbReference>
<gene>
    <name evidence="3" type="ORF">HYN69_11400</name>
</gene>
<keyword evidence="3" id="KW-0378">Hydrolase</keyword>
<dbReference type="InterPro" id="IPR042047">
    <property type="entry name" value="SleB_dom1"/>
</dbReference>
<dbReference type="Gene3D" id="1.10.10.2520">
    <property type="entry name" value="Cell wall hydrolase SleB, domain 1"/>
    <property type="match status" value="1"/>
</dbReference>
<dbReference type="GO" id="GO:0016787">
    <property type="term" value="F:hydrolase activity"/>
    <property type="evidence" value="ECO:0007669"/>
    <property type="project" value="UniProtKB-KW"/>
</dbReference>
<dbReference type="Proteomes" id="UP000244496">
    <property type="component" value="Chromosome"/>
</dbReference>
<dbReference type="RefSeq" id="WP_108435843.1">
    <property type="nucleotide sequence ID" value="NZ_CP028918.1"/>
</dbReference>
<protein>
    <submittedName>
        <fullName evidence="3">Cell wall hydrolase</fullName>
    </submittedName>
</protein>
<sequence length="228" mass="24514">MRLHTGWMLGAIAAVILNGAAFADVTVSHSNDPTAAMGGQMALLLGAERQALDALPEQKLKELAVGPKVATKTTSARQKPAEPVVISYDTAWLASQPAPSGDAEWECLRKAIYFEARGETLKGQFAVAEVILNRKESGRYPGSVCGVVGQRGNGGCQFSYVCDGRADAMRDGEAIDLAGRIARVMLDGAPRTLTMGAMFFHTRGVSPDWSHRFDRTATIGSHLFYRQD</sequence>
<accession>A0A2S0UMI5</accession>
<reference evidence="3 4" key="1">
    <citation type="submission" date="2018-04" db="EMBL/GenBank/DDBJ databases">
        <title>Genome sequencing of Gemmobacter.</title>
        <authorList>
            <person name="Yi H."/>
            <person name="Baek M.-G."/>
        </authorList>
    </citation>
    <scope>NUCLEOTIDE SEQUENCE [LARGE SCALE GENOMIC DNA]</scope>
    <source>
        <strain evidence="3 4">HYN0069</strain>
    </source>
</reference>
<feature type="signal peptide" evidence="1">
    <location>
        <begin position="1"/>
        <end position="23"/>
    </location>
</feature>
<dbReference type="AlphaFoldDB" id="A0A2S0UMI5"/>
<keyword evidence="1" id="KW-0732">Signal</keyword>
<dbReference type="Pfam" id="PF07486">
    <property type="entry name" value="Hydrolase_2"/>
    <property type="match status" value="1"/>
</dbReference>
<dbReference type="OrthoDB" id="9785345at2"/>
<proteinExistence type="predicted"/>
<evidence type="ECO:0000313" key="3">
    <source>
        <dbReference type="EMBL" id="AWB49025.1"/>
    </source>
</evidence>
<feature type="chain" id="PRO_5015720146" evidence="1">
    <location>
        <begin position="24"/>
        <end position="228"/>
    </location>
</feature>
<dbReference type="InterPro" id="IPR011105">
    <property type="entry name" value="Cell_wall_hydrolase_SleB"/>
</dbReference>
<feature type="domain" description="Cell wall hydrolase SleB" evidence="2">
    <location>
        <begin position="118"/>
        <end position="225"/>
    </location>
</feature>